<name>A0A370FCQ6_9BURK</name>
<dbReference type="Proteomes" id="UP000255265">
    <property type="component" value="Unassembled WGS sequence"/>
</dbReference>
<reference evidence="1 2" key="1">
    <citation type="submission" date="2018-07" db="EMBL/GenBank/DDBJ databases">
        <title>Genomic Encyclopedia of Type Strains, Phase IV (KMG-IV): sequencing the most valuable type-strain genomes for metagenomic binning, comparative biology and taxonomic classification.</title>
        <authorList>
            <person name="Goeker M."/>
        </authorList>
    </citation>
    <scope>NUCLEOTIDE SEQUENCE [LARGE SCALE GENOMIC DNA]</scope>
    <source>
        <strain evidence="1 2">DSM 21352</strain>
    </source>
</reference>
<organism evidence="1 2">
    <name type="scientific">Pseudacidovorax intermedius</name>
    <dbReference type="NCBI Taxonomy" id="433924"/>
    <lineage>
        <taxon>Bacteria</taxon>
        <taxon>Pseudomonadati</taxon>
        <taxon>Pseudomonadota</taxon>
        <taxon>Betaproteobacteria</taxon>
        <taxon>Burkholderiales</taxon>
        <taxon>Comamonadaceae</taxon>
        <taxon>Pseudacidovorax</taxon>
    </lineage>
</organism>
<comment type="caution">
    <text evidence="1">The sequence shown here is derived from an EMBL/GenBank/DDBJ whole genome shotgun (WGS) entry which is preliminary data.</text>
</comment>
<dbReference type="OrthoDB" id="8685306at2"/>
<keyword evidence="2" id="KW-1185">Reference proteome</keyword>
<accession>A0A370FCQ6</accession>
<protein>
    <submittedName>
        <fullName evidence="1">Uncharacterized protein</fullName>
    </submittedName>
</protein>
<evidence type="ECO:0000313" key="2">
    <source>
        <dbReference type="Proteomes" id="UP000255265"/>
    </source>
</evidence>
<evidence type="ECO:0000313" key="1">
    <source>
        <dbReference type="EMBL" id="RDI23506.1"/>
    </source>
</evidence>
<dbReference type="AlphaFoldDB" id="A0A370FCQ6"/>
<dbReference type="EMBL" id="QQAV01000006">
    <property type="protein sequence ID" value="RDI23506.1"/>
    <property type="molecule type" value="Genomic_DNA"/>
</dbReference>
<gene>
    <name evidence="1" type="ORF">DFR41_106212</name>
</gene>
<dbReference type="RefSeq" id="WP_114803528.1">
    <property type="nucleotide sequence ID" value="NZ_QQAV01000006.1"/>
</dbReference>
<proteinExistence type="predicted"/>
<sequence>MLPHLQCDIVRQCADAVAQLTCEMQDEAELFASPNTLQHVETHLLTVAQTLAHLSPVLQARLAWVDWRGWQALGALLEADAQPRSEAVWYAVRSLLPTTVHLIEQLRRIEPVWFENAY</sequence>